<dbReference type="AlphaFoldDB" id="A0A3P6FDB4"/>
<accession>A0A3P6FDB4</accession>
<sequence>MWADMLLVDLNHPRPTNQHRRQIPGPIRFHGGRKCRRRQRLELRTDWYNILLIGDGGIALKTLLMGWSRLLRSRLIM</sequence>
<evidence type="ECO:0000313" key="1">
    <source>
        <dbReference type="EMBL" id="VDD55823.1"/>
    </source>
</evidence>
<protein>
    <submittedName>
        <fullName evidence="1">Uncharacterized protein</fullName>
    </submittedName>
</protein>
<organism evidence="1">
    <name type="scientific">Brassica oleracea</name>
    <name type="common">Wild cabbage</name>
    <dbReference type="NCBI Taxonomy" id="3712"/>
    <lineage>
        <taxon>Eukaryota</taxon>
        <taxon>Viridiplantae</taxon>
        <taxon>Streptophyta</taxon>
        <taxon>Embryophyta</taxon>
        <taxon>Tracheophyta</taxon>
        <taxon>Spermatophyta</taxon>
        <taxon>Magnoliopsida</taxon>
        <taxon>eudicotyledons</taxon>
        <taxon>Gunneridae</taxon>
        <taxon>Pentapetalae</taxon>
        <taxon>rosids</taxon>
        <taxon>malvids</taxon>
        <taxon>Brassicales</taxon>
        <taxon>Brassicaceae</taxon>
        <taxon>Brassiceae</taxon>
        <taxon>Brassica</taxon>
    </lineage>
</organism>
<dbReference type="EMBL" id="LR031879">
    <property type="protein sequence ID" value="VDD55823.1"/>
    <property type="molecule type" value="Genomic_DNA"/>
</dbReference>
<gene>
    <name evidence="1" type="ORF">BOLC8T49052H</name>
</gene>
<proteinExistence type="predicted"/>
<name>A0A3P6FDB4_BRAOL</name>
<reference evidence="1" key="1">
    <citation type="submission" date="2018-11" db="EMBL/GenBank/DDBJ databases">
        <authorList>
            <consortium name="Genoscope - CEA"/>
            <person name="William W."/>
        </authorList>
    </citation>
    <scope>NUCLEOTIDE SEQUENCE</scope>
</reference>